<comment type="similarity">
    <text evidence="2">Belongs to the autoinducer-2 exporter (AI-2E) (TC 2.A.86) family.</text>
</comment>
<dbReference type="PANTHER" id="PTHR21716">
    <property type="entry name" value="TRANSMEMBRANE PROTEIN"/>
    <property type="match status" value="1"/>
</dbReference>
<feature type="region of interest" description="Disordered" evidence="8">
    <location>
        <begin position="1"/>
        <end position="60"/>
    </location>
</feature>
<name>A0A919NTQ2_9ACTN</name>
<proteinExistence type="inferred from homology"/>
<dbReference type="GO" id="GO:0055085">
    <property type="term" value="P:transmembrane transport"/>
    <property type="evidence" value="ECO:0007669"/>
    <property type="project" value="TreeGrafter"/>
</dbReference>
<dbReference type="InterPro" id="IPR002549">
    <property type="entry name" value="AI-2E-like"/>
</dbReference>
<gene>
    <name evidence="10" type="ORF">Ate02nite_68930</name>
</gene>
<feature type="transmembrane region" description="Helical" evidence="9">
    <location>
        <begin position="366"/>
        <end position="393"/>
    </location>
</feature>
<evidence type="ECO:0000313" key="10">
    <source>
        <dbReference type="EMBL" id="GIF24163.1"/>
    </source>
</evidence>
<dbReference type="AlphaFoldDB" id="A0A919NTQ2"/>
<feature type="transmembrane region" description="Helical" evidence="9">
    <location>
        <begin position="73"/>
        <end position="91"/>
    </location>
</feature>
<feature type="compositionally biased region" description="Basic and acidic residues" evidence="8">
    <location>
        <begin position="46"/>
        <end position="60"/>
    </location>
</feature>
<feature type="transmembrane region" description="Helical" evidence="9">
    <location>
        <begin position="131"/>
        <end position="152"/>
    </location>
</feature>
<feature type="transmembrane region" description="Helical" evidence="9">
    <location>
        <begin position="271"/>
        <end position="290"/>
    </location>
</feature>
<keyword evidence="6 9" id="KW-1133">Transmembrane helix</keyword>
<feature type="transmembrane region" description="Helical" evidence="9">
    <location>
        <begin position="208"/>
        <end position="232"/>
    </location>
</feature>
<accession>A0A919NTQ2</accession>
<organism evidence="10 11">
    <name type="scientific">Paractinoplanes tereljensis</name>
    <dbReference type="NCBI Taxonomy" id="571912"/>
    <lineage>
        <taxon>Bacteria</taxon>
        <taxon>Bacillati</taxon>
        <taxon>Actinomycetota</taxon>
        <taxon>Actinomycetes</taxon>
        <taxon>Micromonosporales</taxon>
        <taxon>Micromonosporaceae</taxon>
        <taxon>Paractinoplanes</taxon>
    </lineage>
</organism>
<evidence type="ECO:0000256" key="5">
    <source>
        <dbReference type="ARBA" id="ARBA00022692"/>
    </source>
</evidence>
<protein>
    <submittedName>
        <fullName evidence="10">AI-2E family transporter</fullName>
    </submittedName>
</protein>
<keyword evidence="4" id="KW-1003">Cell membrane</keyword>
<dbReference type="Pfam" id="PF01594">
    <property type="entry name" value="AI-2E_transport"/>
    <property type="match status" value="1"/>
</dbReference>
<evidence type="ECO:0000256" key="9">
    <source>
        <dbReference type="SAM" id="Phobius"/>
    </source>
</evidence>
<dbReference type="GO" id="GO:0005886">
    <property type="term" value="C:plasma membrane"/>
    <property type="evidence" value="ECO:0007669"/>
    <property type="project" value="UniProtKB-SubCell"/>
</dbReference>
<comment type="subcellular location">
    <subcellularLocation>
        <location evidence="1">Cell membrane</location>
        <topology evidence="1">Multi-pass membrane protein</topology>
    </subcellularLocation>
</comment>
<evidence type="ECO:0000256" key="2">
    <source>
        <dbReference type="ARBA" id="ARBA00009773"/>
    </source>
</evidence>
<evidence type="ECO:0000256" key="4">
    <source>
        <dbReference type="ARBA" id="ARBA00022475"/>
    </source>
</evidence>
<evidence type="ECO:0000256" key="6">
    <source>
        <dbReference type="ARBA" id="ARBA00022989"/>
    </source>
</evidence>
<comment type="caution">
    <text evidence="10">The sequence shown here is derived from an EMBL/GenBank/DDBJ whole genome shotgun (WGS) entry which is preliminary data.</text>
</comment>
<dbReference type="PANTHER" id="PTHR21716:SF53">
    <property type="entry name" value="PERMEASE PERM-RELATED"/>
    <property type="match status" value="1"/>
</dbReference>
<feature type="transmembrane region" description="Helical" evidence="9">
    <location>
        <begin position="329"/>
        <end position="346"/>
    </location>
</feature>
<keyword evidence="3" id="KW-0813">Transport</keyword>
<evidence type="ECO:0000313" key="11">
    <source>
        <dbReference type="Proteomes" id="UP000623608"/>
    </source>
</evidence>
<evidence type="ECO:0000256" key="7">
    <source>
        <dbReference type="ARBA" id="ARBA00023136"/>
    </source>
</evidence>
<dbReference type="EMBL" id="BOMY01000043">
    <property type="protein sequence ID" value="GIF24163.1"/>
    <property type="molecule type" value="Genomic_DNA"/>
</dbReference>
<feature type="compositionally biased region" description="Basic and acidic residues" evidence="8">
    <location>
        <begin position="1"/>
        <end position="16"/>
    </location>
</feature>
<sequence>MSRLQRVRDNLRRAYDSGRQSVRSSRADELAAEGPTIDDDYVPPPREPEQVHDSTNSRDDAEVPHSLRLAAAWSWRLIVVGVIGWALLHLIGIVSIVVVPLAIALLLSALLAPAVGWLLRLRLPRSLATFLVLICGMGAVAGTLTLVISQFIDGVPELTDKTSAGVRQIQDWARTGPLHLSDEQVNQAINNAQEWVNSHTSQLTSTGIATAATLFEVVTGMLLVLFSTFFFLRDGRKIWRFIVRLFPLNARWSLADAGDASWATLSSYVRATVLVAFIDALGVGIALVILKVPFPFPLAALVFLGAFIPIVGAGVSGAVAVLVALVDQGWVISLVVLGAVILVQQVEGHLLQPLIMGRAVAIHPLVVIIGIACGATLAGIIGALVAVPLIAVLNTGIRRLSRTRPEVPLTAVVVGGGTRTDPAS</sequence>
<feature type="transmembrane region" description="Helical" evidence="9">
    <location>
        <begin position="296"/>
        <end position="322"/>
    </location>
</feature>
<keyword evidence="7 9" id="KW-0472">Membrane</keyword>
<keyword evidence="5 9" id="KW-0812">Transmembrane</keyword>
<keyword evidence="11" id="KW-1185">Reference proteome</keyword>
<evidence type="ECO:0000256" key="3">
    <source>
        <dbReference type="ARBA" id="ARBA00022448"/>
    </source>
</evidence>
<reference evidence="10" key="1">
    <citation type="submission" date="2021-01" db="EMBL/GenBank/DDBJ databases">
        <title>Whole genome shotgun sequence of Actinoplanes tereljensis NBRC 105297.</title>
        <authorList>
            <person name="Komaki H."/>
            <person name="Tamura T."/>
        </authorList>
    </citation>
    <scope>NUCLEOTIDE SEQUENCE</scope>
    <source>
        <strain evidence="10">NBRC 105297</strain>
    </source>
</reference>
<feature type="transmembrane region" description="Helical" evidence="9">
    <location>
        <begin position="97"/>
        <end position="119"/>
    </location>
</feature>
<evidence type="ECO:0000256" key="8">
    <source>
        <dbReference type="SAM" id="MobiDB-lite"/>
    </source>
</evidence>
<dbReference type="Proteomes" id="UP000623608">
    <property type="component" value="Unassembled WGS sequence"/>
</dbReference>
<evidence type="ECO:0000256" key="1">
    <source>
        <dbReference type="ARBA" id="ARBA00004651"/>
    </source>
</evidence>